<feature type="transmembrane region" description="Helical" evidence="1">
    <location>
        <begin position="446"/>
        <end position="474"/>
    </location>
</feature>
<sequence length="1093" mass="116197">MPCVSALADGPSGGFWKGCRACLCLLDLVVSVSWDPHPREPIEGVLGATSMLELAAVLADSIAEGKTVVGSGVEQESVVGELEDGQCVLLLAACGSGLVALAVTEFLTLFPMASVLRVLSGCLSGSACGPSTLWRFEVAVPMVRRSFSHGCSVSLVVTPGCSFPTSWRSGMLGACVVRLWSHVVASVFCELLCLSGCMPRCCFHIVFDSAGSVGVMFGLTLVVGRGITLFCCFFLLLWLVASFPTGFKCELQESVAAVAGCACCECGCWFAHATVEFVASVHIRVGVSRRLREPTCGVAFTNAGLYFVCRAASLAERCNTCLWLLSALCWLIVNFGEVLPEFFSVGSSGSEVEELRLVALCSGDVSQNGFLLSWLVHSGGFSQSSALVVLVKVLLGPACVASAVLLAAVTALGAFGGGSLQSCPVVVFLFIFEFLGYAGGTSCVPMVGWFALFLAPCVLSQMVVWHVACLLPLLSVGCSGWWCYHMAFGAVSHTMATFVAKGNVPYVHCALEARVALSAYGGRSSALCCVLLRADVVVALLKLLDFRVFSLVGLWWGVPFGWLVPAQSPVCAWRVCCQLCVVSLLCVALGRGGDHREVVVQLNGPFAPVVFSDQSGLSSCRGVSDGRVLVTVWAAVALRLLTQCPAPSHPGGRRLKALAGAPFPLLWLFPLSLLLSEEGMLFPLSSSDGWSLAKQRRLVVELEWRHSFSAFPMLPSSWCVNVVCVGDLGMQHHGIALPIAMVWRWVRRARQHLACLGWFHGLDWRVDVCLRAGLPLGPSERWFLFCLVVFWVLGPCRVCRCWPTALLGVSGRGAMRAYAYWACLGYKPAVPVSVGVPLLFSFTRCFALEGLSRSEVVSIFWDPHPREPVERVLRATSVLELATVLADSRAEGKTVVGSSIEKQSAAGELEDGRCVLLLAACGGGLVALAVTEFLTLFPTSVLRVLSGCLVQAPNCYFCNPFLGAVHGGIGGCSSLTSWHLLGVSRGDTWLFLPDLMEFLLLWLTPEEAAAAAAQPQLPLITDDVALASVDLPQLLLKTALALVAALLAATALVVAALLAASLTVAALAAELAAKHVLLVLYVVAVVVVVLLEE</sequence>
<keyword evidence="1" id="KW-0472">Membrane</keyword>
<organism evidence="3 4">
    <name type="scientific">Colocasia esculenta</name>
    <name type="common">Wild taro</name>
    <name type="synonym">Arum esculentum</name>
    <dbReference type="NCBI Taxonomy" id="4460"/>
    <lineage>
        <taxon>Eukaryota</taxon>
        <taxon>Viridiplantae</taxon>
        <taxon>Streptophyta</taxon>
        <taxon>Embryophyta</taxon>
        <taxon>Tracheophyta</taxon>
        <taxon>Spermatophyta</taxon>
        <taxon>Magnoliopsida</taxon>
        <taxon>Liliopsida</taxon>
        <taxon>Araceae</taxon>
        <taxon>Aroideae</taxon>
        <taxon>Colocasieae</taxon>
        <taxon>Colocasia</taxon>
    </lineage>
</organism>
<dbReference type="Proteomes" id="UP000652761">
    <property type="component" value="Unassembled WGS sequence"/>
</dbReference>
<protein>
    <submittedName>
        <fullName evidence="3">Uncharacterized protein</fullName>
    </submittedName>
</protein>
<feature type="transmembrane region" description="Helical" evidence="1">
    <location>
        <begin position="422"/>
        <end position="440"/>
    </location>
</feature>
<evidence type="ECO:0000313" key="4">
    <source>
        <dbReference type="Proteomes" id="UP000652761"/>
    </source>
</evidence>
<feature type="transmembrane region" description="Helical" evidence="1">
    <location>
        <begin position="1071"/>
        <end position="1091"/>
    </location>
</feature>
<dbReference type="AlphaFoldDB" id="A0A843VVD8"/>
<keyword evidence="2" id="KW-0732">Signal</keyword>
<reference evidence="3" key="1">
    <citation type="submission" date="2017-07" db="EMBL/GenBank/DDBJ databases">
        <title>Taro Niue Genome Assembly and Annotation.</title>
        <authorList>
            <person name="Atibalentja N."/>
            <person name="Keating K."/>
            <person name="Fields C.J."/>
        </authorList>
    </citation>
    <scope>NUCLEOTIDE SEQUENCE</scope>
    <source>
        <strain evidence="3">Niue_2</strain>
        <tissue evidence="3">Leaf</tissue>
    </source>
</reference>
<feature type="signal peptide" evidence="2">
    <location>
        <begin position="1"/>
        <end position="34"/>
    </location>
</feature>
<feature type="transmembrane region" description="Helical" evidence="1">
    <location>
        <begin position="213"/>
        <end position="240"/>
    </location>
</feature>
<feature type="transmembrane region" description="Helical" evidence="1">
    <location>
        <begin position="1039"/>
        <end position="1059"/>
    </location>
</feature>
<keyword evidence="1" id="KW-1133">Transmembrane helix</keyword>
<comment type="caution">
    <text evidence="3">The sequence shown here is derived from an EMBL/GenBank/DDBJ whole genome shotgun (WGS) entry which is preliminary data.</text>
</comment>
<evidence type="ECO:0000256" key="1">
    <source>
        <dbReference type="SAM" id="Phobius"/>
    </source>
</evidence>
<keyword evidence="1" id="KW-0812">Transmembrane</keyword>
<keyword evidence="4" id="KW-1185">Reference proteome</keyword>
<evidence type="ECO:0000313" key="3">
    <source>
        <dbReference type="EMBL" id="MQL99006.1"/>
    </source>
</evidence>
<accession>A0A843VVD8</accession>
<dbReference type="EMBL" id="NMUH01002280">
    <property type="protein sequence ID" value="MQL99006.1"/>
    <property type="molecule type" value="Genomic_DNA"/>
</dbReference>
<evidence type="ECO:0000256" key="2">
    <source>
        <dbReference type="SAM" id="SignalP"/>
    </source>
</evidence>
<gene>
    <name evidence="3" type="ORF">Taro_031724</name>
</gene>
<feature type="chain" id="PRO_5032785259" evidence="2">
    <location>
        <begin position="35"/>
        <end position="1093"/>
    </location>
</feature>
<feature type="transmembrane region" description="Helical" evidence="1">
    <location>
        <begin position="394"/>
        <end position="415"/>
    </location>
</feature>
<proteinExistence type="predicted"/>
<name>A0A843VVD8_COLES</name>